<keyword evidence="15" id="KW-1185">Reference proteome</keyword>
<protein>
    <recommendedName>
        <fullName evidence="3">histone acetyltransferase</fullName>
        <ecNumber evidence="3">2.3.1.48</ecNumber>
    </recommendedName>
</protein>
<dbReference type="GO" id="GO:0010484">
    <property type="term" value="F:histone H3 acetyltransferase activity"/>
    <property type="evidence" value="ECO:0007669"/>
    <property type="project" value="TreeGrafter"/>
</dbReference>
<comment type="similarity">
    <text evidence="2">Belongs to the MYST (SAS/MOZ) family.</text>
</comment>
<dbReference type="FunFam" id="3.40.630.30:FF:000001">
    <property type="entry name" value="Histone acetyltransferase"/>
    <property type="match status" value="1"/>
</dbReference>
<evidence type="ECO:0000256" key="9">
    <source>
        <dbReference type="ARBA" id="ARBA00022990"/>
    </source>
</evidence>
<proteinExistence type="inferred from homology"/>
<keyword evidence="7" id="KW-0862">Zinc</keyword>
<dbReference type="PROSITE" id="PS51726">
    <property type="entry name" value="MYST_HAT"/>
    <property type="match status" value="1"/>
</dbReference>
<feature type="region of interest" description="Disordered" evidence="12">
    <location>
        <begin position="1087"/>
        <end position="1150"/>
    </location>
</feature>
<feature type="compositionally biased region" description="Basic residues" evidence="12">
    <location>
        <begin position="623"/>
        <end position="637"/>
    </location>
</feature>
<feature type="region of interest" description="Disordered" evidence="12">
    <location>
        <begin position="1"/>
        <end position="217"/>
    </location>
</feature>
<dbReference type="InterPro" id="IPR002717">
    <property type="entry name" value="HAT_MYST-type"/>
</dbReference>
<evidence type="ECO:0000256" key="10">
    <source>
        <dbReference type="ARBA" id="ARBA00023242"/>
    </source>
</evidence>
<reference evidence="14 15" key="2">
    <citation type="journal article" date="2019" name="G3 (Bethesda)">
        <title>Hybrid Assembly of the Genome of the Entomopathogenic Nematode Steinernema carpocapsae Identifies the X-Chromosome.</title>
        <authorList>
            <person name="Serra L."/>
            <person name="Macchietto M."/>
            <person name="Macias-Munoz A."/>
            <person name="McGill C.J."/>
            <person name="Rodriguez I.M."/>
            <person name="Rodriguez B."/>
            <person name="Murad R."/>
            <person name="Mortazavi A."/>
        </authorList>
    </citation>
    <scope>NUCLEOTIDE SEQUENCE [LARGE SCALE GENOMIC DNA]</scope>
    <source>
        <strain evidence="14 15">ALL</strain>
    </source>
</reference>
<gene>
    <name evidence="14" type="ORF">L596_005573</name>
</gene>
<dbReference type="GO" id="GO:0040029">
    <property type="term" value="P:epigenetic regulation of gene expression"/>
    <property type="evidence" value="ECO:0007669"/>
    <property type="project" value="UniProtKB-ARBA"/>
</dbReference>
<dbReference type="GO" id="GO:0006357">
    <property type="term" value="P:regulation of transcription by RNA polymerase II"/>
    <property type="evidence" value="ECO:0007669"/>
    <property type="project" value="TreeGrafter"/>
</dbReference>
<evidence type="ECO:0000256" key="1">
    <source>
        <dbReference type="ARBA" id="ARBA00004123"/>
    </source>
</evidence>
<evidence type="ECO:0000313" key="15">
    <source>
        <dbReference type="Proteomes" id="UP000298663"/>
    </source>
</evidence>
<feature type="compositionally biased region" description="Polar residues" evidence="12">
    <location>
        <begin position="638"/>
        <end position="647"/>
    </location>
</feature>
<dbReference type="Proteomes" id="UP000298663">
    <property type="component" value="Unassembled WGS sequence"/>
</dbReference>
<dbReference type="PANTHER" id="PTHR10615:SF217">
    <property type="entry name" value="HISTONE ACETYLTRANSFERASE"/>
    <property type="match status" value="1"/>
</dbReference>
<dbReference type="Pfam" id="PF17772">
    <property type="entry name" value="zf-MYST"/>
    <property type="match status" value="1"/>
</dbReference>
<keyword evidence="6" id="KW-0863">Zinc-finger</keyword>
<dbReference type="GO" id="GO:0008270">
    <property type="term" value="F:zinc ion binding"/>
    <property type="evidence" value="ECO:0007669"/>
    <property type="project" value="UniProtKB-KW"/>
</dbReference>
<dbReference type="SUPFAM" id="SSF55729">
    <property type="entry name" value="Acyl-CoA N-acyltransferases (Nat)"/>
    <property type="match status" value="1"/>
</dbReference>
<dbReference type="Gene3D" id="1.10.10.10">
    <property type="entry name" value="Winged helix-like DNA-binding domain superfamily/Winged helix DNA-binding domain"/>
    <property type="match status" value="1"/>
</dbReference>
<dbReference type="STRING" id="34508.A0A4U8V0M6"/>
<accession>A0A4U8V0M6</accession>
<feature type="compositionally biased region" description="Basic and acidic residues" evidence="12">
    <location>
        <begin position="775"/>
        <end position="792"/>
    </location>
</feature>
<feature type="compositionally biased region" description="Basic and acidic residues" evidence="12">
    <location>
        <begin position="613"/>
        <end position="622"/>
    </location>
</feature>
<dbReference type="EMBL" id="AZBU02000001">
    <property type="protein sequence ID" value="TMS38954.1"/>
    <property type="molecule type" value="Genomic_DNA"/>
</dbReference>
<dbReference type="FunFam" id="3.30.60.60:FF:000001">
    <property type="entry name" value="Histone acetyltransferase"/>
    <property type="match status" value="1"/>
</dbReference>
<feature type="compositionally biased region" description="Polar residues" evidence="12">
    <location>
        <begin position="205"/>
        <end position="217"/>
    </location>
</feature>
<evidence type="ECO:0000256" key="3">
    <source>
        <dbReference type="ARBA" id="ARBA00013184"/>
    </source>
</evidence>
<dbReference type="PANTHER" id="PTHR10615">
    <property type="entry name" value="HISTONE ACETYLTRANSFERASE"/>
    <property type="match status" value="1"/>
</dbReference>
<evidence type="ECO:0000256" key="6">
    <source>
        <dbReference type="ARBA" id="ARBA00022771"/>
    </source>
</evidence>
<feature type="active site" description="Proton donor/acceptor" evidence="11">
    <location>
        <position position="462"/>
    </location>
</feature>
<name>A0A4U8V0M6_STECR</name>
<sequence length="1357" mass="151742">MRNAFRNAAYKDTPRRRDGTEKDHEEIAFIRGPHSITSEPPKEPKKRGRKRKIPLELTPVNVASPASTSSEDRACSASSTSPTRRALTPYFKASARRRRLHQRGEYALLSGKHRRIKHASPSSSRDPSGRRRSVGSAIRDAPTTSEAGPSQQEDWNDESADPKTPKTRGYKASTSSSSSAALLKKARNSARKSRSEMKTSRIAPVSTSTKNSKRNFNTSTVKAVAAQPVQVQRTSEECRSATETMAKFNTEVNREFYEDVHAECLKQRAKQMEYIVENKGKALPAAIQIGRYFIKTWYSAPYPQEFASQPHIYVCPYCLHYSMMEEIWERHAKKCYTCGPPGNEIYRYEDGKETISVFEVDGNVARIYCQNLCLLSKLFLDSKTLFYDVEPFLFYVLTKTDQNGFHFIGYFSKEKYNTNRHDRYHLSCIMTLPCFQKKGYGRFLIDFSYLLARIEQKPGTPEKPLSELGEKSFKAYWRALLIEYFNKLGQTKEPISLKTISEATAMTSTDIRSVLKELKFLKKVTGTNRHRISVNWSMIQMHMKQEEGKKRLTVDEELLKWTPKVYLLENDYQIPGASGQDEDLPAEEPTQIPPSPPPPPVMPKIPRGRKKREPGESKSERVRKPRAPQKERRKSAAKNRSASTTTPARKRKKVEKPVDQEESGKKPFLDSDDEEKPNEERKATLRKPRSGKKPALIIDATSDEDDLKTPRRRRRRKSTTNSEDHTYRPSEGRPRGRKSSVRKMVATSSAPEEDDDTPPIPSPAPEPKQAQPDHFLGEEQPRAASKQDDESRPLSSISKVSCESLKIESKSGSPQPLPLAEKRVESRSSSRNSSNDSDMSRSVTPVPTVTPVEDEKVAVSRTCSSLSSQTNSTRCHSVADQHSNDEDREESRTPTPTPTPTPTEPERRCQSVQSNQSYTVNMGGDPNDVDDDPTFTADGSPEAFPGYGEADKLLTSACKPMSDGVEAIVQNGPPRNEQEMPNLNSIVSEQCGSNGSDDDIPPTLSPIYCGPVQATVPAPPQLNTSGQEVPVQMPMNEQMPMMAAQQMPPAQQPYMNDIQDGQVSQTPYQMHPASNGVMSNGWMSQDQQRSNEALQATISPSNSIRSVRSSEANLPSVDYDGIKMQFSSPPNNDLMDAANSERSGRSSTFSIAARPDKAKEMVPPAMHPMQQHPQQAHQQVPQQAHVEPTKAKPNNRRRNTVGAATYPHAAAQQMHAQYPHFQANMHPMAGSGYFPNGNQFAPTNYGYTMYPQSNPQFHQAAATAAMYPGAWNAQAQYAAQYNMQKQGMAQFPAAYYMAPGSMQMNGAQQQQQQQANNGAAAANFVRYPNMDANGSQSFPQFYNSSYGFMPTNMPLNP</sequence>
<dbReference type="InterPro" id="IPR050603">
    <property type="entry name" value="MYST_HAT"/>
</dbReference>
<dbReference type="InterPro" id="IPR036388">
    <property type="entry name" value="WH-like_DNA-bd_sf"/>
</dbReference>
<evidence type="ECO:0000256" key="4">
    <source>
        <dbReference type="ARBA" id="ARBA00022679"/>
    </source>
</evidence>
<evidence type="ECO:0000256" key="5">
    <source>
        <dbReference type="ARBA" id="ARBA00022723"/>
    </source>
</evidence>
<feature type="compositionally biased region" description="Basic and acidic residues" evidence="12">
    <location>
        <begin position="655"/>
        <end position="669"/>
    </location>
</feature>
<dbReference type="InterPro" id="IPR016181">
    <property type="entry name" value="Acyl_CoA_acyltransferase"/>
</dbReference>
<evidence type="ECO:0000256" key="8">
    <source>
        <dbReference type="ARBA" id="ARBA00022853"/>
    </source>
</evidence>
<dbReference type="GO" id="GO:0003682">
    <property type="term" value="F:chromatin binding"/>
    <property type="evidence" value="ECO:0007669"/>
    <property type="project" value="TreeGrafter"/>
</dbReference>
<keyword evidence="8" id="KW-0156">Chromatin regulator</keyword>
<dbReference type="EC" id="2.3.1.48" evidence="3"/>
<dbReference type="GO" id="GO:0005634">
    <property type="term" value="C:nucleus"/>
    <property type="evidence" value="ECO:0007669"/>
    <property type="project" value="UniProtKB-SubCell"/>
</dbReference>
<evidence type="ECO:0000256" key="11">
    <source>
        <dbReference type="PIRSR" id="PIRSR602717-51"/>
    </source>
</evidence>
<feature type="compositionally biased region" description="Basic and acidic residues" evidence="12">
    <location>
        <begin position="722"/>
        <end position="734"/>
    </location>
</feature>
<keyword evidence="4" id="KW-0808">Transferase</keyword>
<keyword evidence="9" id="KW-0007">Acetylation</keyword>
<feature type="compositionally biased region" description="Low complexity" evidence="12">
    <location>
        <begin position="829"/>
        <end position="851"/>
    </location>
</feature>
<evidence type="ECO:0000256" key="12">
    <source>
        <dbReference type="SAM" id="MobiDB-lite"/>
    </source>
</evidence>
<evidence type="ECO:0000259" key="13">
    <source>
        <dbReference type="PROSITE" id="PS51726"/>
    </source>
</evidence>
<dbReference type="GO" id="GO:0003712">
    <property type="term" value="F:transcription coregulator activity"/>
    <property type="evidence" value="ECO:0007669"/>
    <property type="project" value="TreeGrafter"/>
</dbReference>
<feature type="compositionally biased region" description="Basic and acidic residues" evidence="12">
    <location>
        <begin position="877"/>
        <end position="892"/>
    </location>
</feature>
<keyword evidence="10" id="KW-0539">Nucleus</keyword>
<dbReference type="Gene3D" id="3.40.630.30">
    <property type="match status" value="1"/>
</dbReference>
<evidence type="ECO:0000256" key="7">
    <source>
        <dbReference type="ARBA" id="ARBA00022833"/>
    </source>
</evidence>
<comment type="subcellular location">
    <subcellularLocation>
        <location evidence="1">Nucleus</location>
    </subcellularLocation>
</comment>
<reference evidence="14 15" key="1">
    <citation type="journal article" date="2015" name="Genome Biol.">
        <title>Comparative genomics of Steinernema reveals deeply conserved gene regulatory networks.</title>
        <authorList>
            <person name="Dillman A.R."/>
            <person name="Macchietto M."/>
            <person name="Porter C.F."/>
            <person name="Rogers A."/>
            <person name="Williams B."/>
            <person name="Antoshechkin I."/>
            <person name="Lee M.M."/>
            <person name="Goodwin Z."/>
            <person name="Lu X."/>
            <person name="Lewis E.E."/>
            <person name="Goodrich-Blair H."/>
            <person name="Stock S.P."/>
            <person name="Adams B.J."/>
            <person name="Sternberg P.W."/>
            <person name="Mortazavi A."/>
        </authorList>
    </citation>
    <scope>NUCLEOTIDE SEQUENCE [LARGE SCALE GENOMIC DNA]</scope>
    <source>
        <strain evidence="14 15">ALL</strain>
    </source>
</reference>
<feature type="compositionally biased region" description="Pro residues" evidence="12">
    <location>
        <begin position="591"/>
        <end position="603"/>
    </location>
</feature>
<feature type="compositionally biased region" description="Low complexity" evidence="12">
    <location>
        <begin position="1098"/>
        <end position="1110"/>
    </location>
</feature>
<evidence type="ECO:0000256" key="2">
    <source>
        <dbReference type="ARBA" id="ARBA00010107"/>
    </source>
</evidence>
<feature type="region of interest" description="Disordered" evidence="12">
    <location>
        <begin position="574"/>
        <end position="912"/>
    </location>
</feature>
<feature type="compositionally biased region" description="Polar residues" evidence="12">
    <location>
        <begin position="142"/>
        <end position="153"/>
    </location>
</feature>
<dbReference type="Pfam" id="PF01853">
    <property type="entry name" value="MOZ_SAS"/>
    <property type="match status" value="1"/>
</dbReference>
<dbReference type="InterPro" id="IPR040706">
    <property type="entry name" value="Zf-MYST"/>
</dbReference>
<dbReference type="GO" id="GO:0070776">
    <property type="term" value="C:MOZ/MORF histone acetyltransferase complex"/>
    <property type="evidence" value="ECO:0007669"/>
    <property type="project" value="TreeGrafter"/>
</dbReference>
<feature type="compositionally biased region" description="Polar residues" evidence="12">
    <location>
        <begin position="861"/>
        <end position="875"/>
    </location>
</feature>
<feature type="compositionally biased region" description="Basic and acidic residues" evidence="12">
    <location>
        <begin position="12"/>
        <end position="28"/>
    </location>
</feature>
<comment type="caution">
    <text evidence="14">The sequence shown here is derived from an EMBL/GenBank/DDBJ whole genome shotgun (WGS) entry which is preliminary data.</text>
</comment>
<dbReference type="Gene3D" id="3.30.60.60">
    <property type="entry name" value="N-acetyl transferase-like"/>
    <property type="match status" value="1"/>
</dbReference>
<feature type="compositionally biased region" description="Low complexity" evidence="12">
    <location>
        <begin position="171"/>
        <end position="183"/>
    </location>
</feature>
<feature type="compositionally biased region" description="Polar residues" evidence="12">
    <location>
        <begin position="1087"/>
        <end position="1097"/>
    </location>
</feature>
<feature type="domain" description="MYST-type HAT" evidence="13">
    <location>
        <begin position="279"/>
        <end position="563"/>
    </location>
</feature>
<organism evidence="14 15">
    <name type="scientific">Steinernema carpocapsae</name>
    <name type="common">Entomopathogenic nematode</name>
    <dbReference type="NCBI Taxonomy" id="34508"/>
    <lineage>
        <taxon>Eukaryota</taxon>
        <taxon>Metazoa</taxon>
        <taxon>Ecdysozoa</taxon>
        <taxon>Nematoda</taxon>
        <taxon>Chromadorea</taxon>
        <taxon>Rhabditida</taxon>
        <taxon>Tylenchina</taxon>
        <taxon>Panagrolaimomorpha</taxon>
        <taxon>Strongyloidoidea</taxon>
        <taxon>Steinernematidae</taxon>
        <taxon>Steinernema</taxon>
    </lineage>
</organism>
<evidence type="ECO:0000313" key="14">
    <source>
        <dbReference type="EMBL" id="TMS38954.1"/>
    </source>
</evidence>
<dbReference type="OrthoDB" id="787137at2759"/>
<keyword evidence="5" id="KW-0479">Metal-binding</keyword>